<proteinExistence type="inferred from homology"/>
<comment type="function">
    <text evidence="7">Catalyzes the methyl esterification of L-isoaspartyl residues in peptides and proteins that result from spontaneous decomposition of normal L-aspartyl and L-asparaginyl residues. It plays a role in the repair and/or degradation of damaged proteins.</text>
</comment>
<dbReference type="GO" id="GO:0004719">
    <property type="term" value="F:protein-L-isoaspartate (D-aspartate) O-methyltransferase activity"/>
    <property type="evidence" value="ECO:0007669"/>
    <property type="project" value="UniProtKB-UniRule"/>
</dbReference>
<dbReference type="GO" id="GO:0005737">
    <property type="term" value="C:cytoplasm"/>
    <property type="evidence" value="ECO:0007669"/>
    <property type="project" value="UniProtKB-SubCell"/>
</dbReference>
<evidence type="ECO:0000256" key="2">
    <source>
        <dbReference type="ARBA" id="ARBA00005369"/>
    </source>
</evidence>
<dbReference type="SUPFAM" id="SSF53335">
    <property type="entry name" value="S-adenosyl-L-methionine-dependent methyltransferases"/>
    <property type="match status" value="1"/>
</dbReference>
<comment type="subcellular location">
    <subcellularLocation>
        <location evidence="1">Cytoplasm</location>
    </subcellularLocation>
</comment>
<organism evidence="10 11">
    <name type="scientific">Candidatus Iainarchaeum sp</name>
    <dbReference type="NCBI Taxonomy" id="3101447"/>
    <lineage>
        <taxon>Archaea</taxon>
        <taxon>Candidatus Iainarchaeota</taxon>
        <taxon>Candidatus Iainarchaeia</taxon>
        <taxon>Candidatus Iainarchaeales</taxon>
        <taxon>Candidatus Iainarchaeaceae</taxon>
        <taxon>Candidatus Iainarchaeum</taxon>
    </lineage>
</organism>
<dbReference type="InterPro" id="IPR000682">
    <property type="entry name" value="PCMT"/>
</dbReference>
<evidence type="ECO:0000256" key="8">
    <source>
        <dbReference type="ARBA" id="ARBA00029295"/>
    </source>
</evidence>
<evidence type="ECO:0000256" key="5">
    <source>
        <dbReference type="ARBA" id="ARBA00022679"/>
    </source>
</evidence>
<keyword evidence="3" id="KW-0963">Cytoplasm</keyword>
<keyword evidence="6" id="KW-0949">S-adenosyl-L-methionine</keyword>
<evidence type="ECO:0000256" key="3">
    <source>
        <dbReference type="ARBA" id="ARBA00022490"/>
    </source>
</evidence>
<dbReference type="Gene3D" id="3.40.50.150">
    <property type="entry name" value="Vaccinia Virus protein VP39"/>
    <property type="match status" value="1"/>
</dbReference>
<keyword evidence="4 10" id="KW-0489">Methyltransferase</keyword>
<dbReference type="Proteomes" id="UP000590964">
    <property type="component" value="Unassembled WGS sequence"/>
</dbReference>
<dbReference type="InterPro" id="IPR029063">
    <property type="entry name" value="SAM-dependent_MTases_sf"/>
</dbReference>
<evidence type="ECO:0000256" key="1">
    <source>
        <dbReference type="ARBA" id="ARBA00004496"/>
    </source>
</evidence>
<dbReference type="GO" id="GO:0032259">
    <property type="term" value="P:methylation"/>
    <property type="evidence" value="ECO:0007669"/>
    <property type="project" value="UniProtKB-KW"/>
</dbReference>
<dbReference type="Pfam" id="PF01135">
    <property type="entry name" value="PCMT"/>
    <property type="match status" value="1"/>
</dbReference>
<evidence type="ECO:0000313" key="11">
    <source>
        <dbReference type="Proteomes" id="UP000590964"/>
    </source>
</evidence>
<dbReference type="PANTHER" id="PTHR11579:SF0">
    <property type="entry name" value="PROTEIN-L-ISOASPARTATE(D-ASPARTATE) O-METHYLTRANSFERASE"/>
    <property type="match status" value="1"/>
</dbReference>
<evidence type="ECO:0000256" key="6">
    <source>
        <dbReference type="ARBA" id="ARBA00022691"/>
    </source>
</evidence>
<evidence type="ECO:0000256" key="4">
    <source>
        <dbReference type="ARBA" id="ARBA00022603"/>
    </source>
</evidence>
<accession>A0A7J4K256</accession>
<dbReference type="NCBIfam" id="TIGR00080">
    <property type="entry name" value="pimt"/>
    <property type="match status" value="1"/>
</dbReference>
<comment type="caution">
    <text evidence="10">The sequence shown here is derived from an EMBL/GenBank/DDBJ whole genome shotgun (WGS) entry which is preliminary data.</text>
</comment>
<evidence type="ECO:0000256" key="7">
    <source>
        <dbReference type="ARBA" id="ARBA00025330"/>
    </source>
</evidence>
<comment type="similarity">
    <text evidence="2">Belongs to the methyltransferase superfamily. L-isoaspartyl/D-aspartyl protein methyltransferase family.</text>
</comment>
<keyword evidence="5 10" id="KW-0808">Transferase</keyword>
<dbReference type="PROSITE" id="PS01279">
    <property type="entry name" value="PCMT"/>
    <property type="match status" value="1"/>
</dbReference>
<dbReference type="EMBL" id="DUFW01000048">
    <property type="protein sequence ID" value="HIH21596.1"/>
    <property type="molecule type" value="Genomic_DNA"/>
</dbReference>
<protein>
    <recommendedName>
        <fullName evidence="9">Protein-L-isoaspartate O-methyltransferase</fullName>
        <ecNumber evidence="9">2.1.1.77</ecNumber>
    </recommendedName>
</protein>
<sequence>MKSECAVKSKEVENSFLAVKRELFVNPSMQNSAYADDALPLIKGQTISQPSTIAAMLENLQVRKDQKVLEIGSGCGYVLALLSKIAGSKGKVFGIELLPELAEISKKNLKNAGVKNAKVFCADGSKGLSEQAPFDRILISAACAKVPDALVEQLAEGGILVAPVGAAFSQQLEILEKKNGELLQSFAPGFYVFVPLKFRE</sequence>
<dbReference type="CDD" id="cd02440">
    <property type="entry name" value="AdoMet_MTases"/>
    <property type="match status" value="1"/>
</dbReference>
<evidence type="ECO:0000256" key="9">
    <source>
        <dbReference type="NCBIfam" id="TIGR00080"/>
    </source>
</evidence>
<name>A0A7J4K256_9ARCH</name>
<evidence type="ECO:0000313" key="10">
    <source>
        <dbReference type="EMBL" id="HIH21596.1"/>
    </source>
</evidence>
<dbReference type="PANTHER" id="PTHR11579">
    <property type="entry name" value="PROTEIN-L-ISOASPARTATE O-METHYLTRANSFERASE"/>
    <property type="match status" value="1"/>
</dbReference>
<comment type="catalytic activity">
    <reaction evidence="8">
        <text>[protein]-L-isoaspartate + S-adenosyl-L-methionine = [protein]-L-isoaspartate alpha-methyl ester + S-adenosyl-L-homocysteine</text>
        <dbReference type="Rhea" id="RHEA:12705"/>
        <dbReference type="Rhea" id="RHEA-COMP:12143"/>
        <dbReference type="Rhea" id="RHEA-COMP:12144"/>
        <dbReference type="ChEBI" id="CHEBI:57856"/>
        <dbReference type="ChEBI" id="CHEBI:59789"/>
        <dbReference type="ChEBI" id="CHEBI:90596"/>
        <dbReference type="ChEBI" id="CHEBI:90598"/>
        <dbReference type="EC" id="2.1.1.77"/>
    </reaction>
</comment>
<reference evidence="11" key="1">
    <citation type="journal article" date="2020" name="bioRxiv">
        <title>A rank-normalized archaeal taxonomy based on genome phylogeny resolves widespread incomplete and uneven classifications.</title>
        <authorList>
            <person name="Rinke C."/>
            <person name="Chuvochina M."/>
            <person name="Mussig A.J."/>
            <person name="Chaumeil P.-A."/>
            <person name="Waite D.W."/>
            <person name="Whitman W.B."/>
            <person name="Parks D.H."/>
            <person name="Hugenholtz P."/>
        </authorList>
    </citation>
    <scope>NUCLEOTIDE SEQUENCE [LARGE SCALE GENOMIC DNA]</scope>
</reference>
<dbReference type="EC" id="2.1.1.77" evidence="9"/>
<dbReference type="AlphaFoldDB" id="A0A7J4K256"/>
<dbReference type="NCBIfam" id="NF001453">
    <property type="entry name" value="PRK00312.1"/>
    <property type="match status" value="1"/>
</dbReference>
<gene>
    <name evidence="10" type="ORF">HA222_02970</name>
</gene>
<dbReference type="GO" id="GO:0030091">
    <property type="term" value="P:protein repair"/>
    <property type="evidence" value="ECO:0007669"/>
    <property type="project" value="UniProtKB-UniRule"/>
</dbReference>